<evidence type="ECO:0000313" key="3">
    <source>
        <dbReference type="Proteomes" id="UP001597441"/>
    </source>
</evidence>
<keyword evidence="2" id="KW-0808">Transferase</keyword>
<dbReference type="RefSeq" id="WP_388014073.1">
    <property type="nucleotide sequence ID" value="NZ_JBHUDT010000001.1"/>
</dbReference>
<reference evidence="3" key="1">
    <citation type="journal article" date="2019" name="Int. J. Syst. Evol. Microbiol.">
        <title>The Global Catalogue of Microorganisms (GCM) 10K type strain sequencing project: providing services to taxonomists for standard genome sequencing and annotation.</title>
        <authorList>
            <consortium name="The Broad Institute Genomics Platform"/>
            <consortium name="The Broad Institute Genome Sequencing Center for Infectious Disease"/>
            <person name="Wu L."/>
            <person name="Ma J."/>
        </authorList>
    </citation>
    <scope>NUCLEOTIDE SEQUENCE [LARGE SCALE GENOMIC DNA]</scope>
    <source>
        <strain evidence="3">KCTC 42903</strain>
    </source>
</reference>
<proteinExistence type="predicted"/>
<sequence>MHRTSLSFLEAMFPCHDLEKFYILIINQTGKGYELNSTFKNIRVINSYETGLSLSRNLAIKNATGDICLIADDDVEYLPNFQQKILEVFLKHPLVSIFQFRIETFCGLAYKDYPKSSKKLVKNQDLKKVSSIEIAFKRMDIIEKGIWFNPCFGLGSYFKSGEEYLFLKKASQSNLVICFENLFIVKHKFERSTANVGSDDSVKAKSALYFNEHKNLSYLFVLRFIYILFKMRKIEFKEIAKKYKVGLNAIKEYKDLKRLHR</sequence>
<feature type="domain" description="Glycosyltransferase 2-like" evidence="1">
    <location>
        <begin position="39"/>
        <end position="114"/>
    </location>
</feature>
<dbReference type="CDD" id="cd00761">
    <property type="entry name" value="Glyco_tranf_GTA_type"/>
    <property type="match status" value="1"/>
</dbReference>
<dbReference type="Gene3D" id="3.90.550.10">
    <property type="entry name" value="Spore Coat Polysaccharide Biosynthesis Protein SpsA, Chain A"/>
    <property type="match status" value="1"/>
</dbReference>
<keyword evidence="3" id="KW-1185">Reference proteome</keyword>
<comment type="caution">
    <text evidence="2">The sequence shown here is derived from an EMBL/GenBank/DDBJ whole genome shotgun (WGS) entry which is preliminary data.</text>
</comment>
<accession>A0ABW5JPZ4</accession>
<keyword evidence="2" id="KW-0328">Glycosyltransferase</keyword>
<evidence type="ECO:0000313" key="2">
    <source>
        <dbReference type="EMBL" id="MFD2534127.1"/>
    </source>
</evidence>
<dbReference type="Proteomes" id="UP001597441">
    <property type="component" value="Unassembled WGS sequence"/>
</dbReference>
<protein>
    <submittedName>
        <fullName evidence="2">Glycosyltransferase family A protein</fullName>
        <ecNumber evidence="2">2.4.-.-</ecNumber>
    </submittedName>
</protein>
<dbReference type="GO" id="GO:0016757">
    <property type="term" value="F:glycosyltransferase activity"/>
    <property type="evidence" value="ECO:0007669"/>
    <property type="project" value="UniProtKB-KW"/>
</dbReference>
<dbReference type="SUPFAM" id="SSF53448">
    <property type="entry name" value="Nucleotide-diphospho-sugar transferases"/>
    <property type="match status" value="1"/>
</dbReference>
<organism evidence="2 3">
    <name type="scientific">Gelatiniphilus marinus</name>
    <dbReference type="NCBI Taxonomy" id="1759464"/>
    <lineage>
        <taxon>Bacteria</taxon>
        <taxon>Pseudomonadati</taxon>
        <taxon>Bacteroidota</taxon>
        <taxon>Flavobacteriia</taxon>
        <taxon>Flavobacteriales</taxon>
        <taxon>Flavobacteriaceae</taxon>
        <taxon>Gelatiniphilus</taxon>
    </lineage>
</organism>
<evidence type="ECO:0000259" key="1">
    <source>
        <dbReference type="Pfam" id="PF00535"/>
    </source>
</evidence>
<gene>
    <name evidence="2" type="ORF">ACFSQS_03335</name>
</gene>
<dbReference type="EC" id="2.4.-.-" evidence="2"/>
<dbReference type="InterPro" id="IPR001173">
    <property type="entry name" value="Glyco_trans_2-like"/>
</dbReference>
<dbReference type="InterPro" id="IPR029044">
    <property type="entry name" value="Nucleotide-diphossugar_trans"/>
</dbReference>
<dbReference type="EMBL" id="JBHULK010000001">
    <property type="protein sequence ID" value="MFD2534127.1"/>
    <property type="molecule type" value="Genomic_DNA"/>
</dbReference>
<name>A0ABW5JPZ4_9FLAO</name>
<dbReference type="Pfam" id="PF00535">
    <property type="entry name" value="Glycos_transf_2"/>
    <property type="match status" value="1"/>
</dbReference>